<accession>A0A2T6B5R1</accession>
<evidence type="ECO:0000256" key="2">
    <source>
        <dbReference type="ARBA" id="ARBA00023304"/>
    </source>
</evidence>
<dbReference type="OrthoDB" id="272985at2"/>
<dbReference type="GO" id="GO:0009082">
    <property type="term" value="P:branched-chain amino acid biosynthetic process"/>
    <property type="evidence" value="ECO:0007669"/>
    <property type="project" value="UniProtKB-KW"/>
</dbReference>
<evidence type="ECO:0000313" key="4">
    <source>
        <dbReference type="Proteomes" id="UP000244069"/>
    </source>
</evidence>
<evidence type="ECO:0000313" key="3">
    <source>
        <dbReference type="EMBL" id="PTX51421.1"/>
    </source>
</evidence>
<protein>
    <recommendedName>
        <fullName evidence="5">Branched-chain amino acid aminotransferase</fullName>
    </recommendedName>
</protein>
<name>A0A2T6B5R1_9RHOB</name>
<dbReference type="Proteomes" id="UP000244069">
    <property type="component" value="Unassembled WGS sequence"/>
</dbReference>
<dbReference type="Gene3D" id="3.40.50.300">
    <property type="entry name" value="P-loop containing nucleotide triphosphate hydrolases"/>
    <property type="match status" value="1"/>
</dbReference>
<keyword evidence="4" id="KW-1185">Reference proteome</keyword>
<dbReference type="SUPFAM" id="SSF52540">
    <property type="entry name" value="P-loop containing nucleoside triphosphate hydrolases"/>
    <property type="match status" value="1"/>
</dbReference>
<keyword evidence="2" id="KW-0028">Amino-acid biosynthesis</keyword>
<dbReference type="Pfam" id="PF19798">
    <property type="entry name" value="Sulfotransfer_5"/>
    <property type="match status" value="1"/>
</dbReference>
<evidence type="ECO:0000256" key="1">
    <source>
        <dbReference type="ARBA" id="ARBA00009320"/>
    </source>
</evidence>
<dbReference type="AlphaFoldDB" id="A0A2T6B5R1"/>
<dbReference type="PANTHER" id="PTHR42743">
    <property type="entry name" value="AMINO-ACID AMINOTRANSFERASE"/>
    <property type="match status" value="1"/>
</dbReference>
<comment type="similarity">
    <text evidence="1">Belongs to the class-IV pyridoxal-phosphate-dependent aminotransferase family.</text>
</comment>
<sequence length="240" mass="26534">MNIAMWSGPRNLSSAMMYAFDQRADCAVIDEPFYGPYLRMTGLTHPMADEIMASRPEDAETVQDQLRGPAPGGKAHFYQKQMCQHMIPGMPRDFMADCVNVFLIRHPARVASSFLKGYPETVATDLGYDLQAELFDEVKAMGQEPVVIDSADIREDPEGMLRALCEAIGIPFDPAMLSWPSGPKGCDGVWAPHWYKSLHASTGFAGAEGPLPEVTGRVGELVEETMPYYQRLASRTLARV</sequence>
<proteinExistence type="inferred from homology"/>
<dbReference type="EMBL" id="QBKN01000003">
    <property type="protein sequence ID" value="PTX51421.1"/>
    <property type="molecule type" value="Genomic_DNA"/>
</dbReference>
<organism evidence="3 4">
    <name type="scientific">Allosediminivita pacifica</name>
    <dbReference type="NCBI Taxonomy" id="1267769"/>
    <lineage>
        <taxon>Bacteria</taxon>
        <taxon>Pseudomonadati</taxon>
        <taxon>Pseudomonadota</taxon>
        <taxon>Alphaproteobacteria</taxon>
        <taxon>Rhodobacterales</taxon>
        <taxon>Paracoccaceae</taxon>
        <taxon>Allosediminivita</taxon>
    </lineage>
</organism>
<dbReference type="InterPro" id="IPR027417">
    <property type="entry name" value="P-loop_NTPase"/>
</dbReference>
<comment type="caution">
    <text evidence="3">The sequence shown here is derived from an EMBL/GenBank/DDBJ whole genome shotgun (WGS) entry which is preliminary data.</text>
</comment>
<evidence type="ECO:0008006" key="5">
    <source>
        <dbReference type="Google" id="ProtNLM"/>
    </source>
</evidence>
<dbReference type="RefSeq" id="WP_107974806.1">
    <property type="nucleotide sequence ID" value="NZ_BMEZ01000003.1"/>
</dbReference>
<dbReference type="InterPro" id="IPR050571">
    <property type="entry name" value="Class-IV_PLP-Dep_Aminotrnsfr"/>
</dbReference>
<keyword evidence="2" id="KW-0100">Branched-chain amino acid biosynthesis</keyword>
<reference evidence="3 4" key="1">
    <citation type="submission" date="2018-04" db="EMBL/GenBank/DDBJ databases">
        <title>Genomic Encyclopedia of Archaeal and Bacterial Type Strains, Phase II (KMG-II): from individual species to whole genera.</title>
        <authorList>
            <person name="Goeker M."/>
        </authorList>
    </citation>
    <scope>NUCLEOTIDE SEQUENCE [LARGE SCALE GENOMIC DNA]</scope>
    <source>
        <strain evidence="3 4">DSM 29329</strain>
    </source>
</reference>
<dbReference type="PANTHER" id="PTHR42743:SF11">
    <property type="entry name" value="AMINODEOXYCHORISMATE LYASE"/>
    <property type="match status" value="1"/>
</dbReference>
<gene>
    <name evidence="3" type="ORF">C8N44_103165</name>
</gene>